<reference evidence="1" key="1">
    <citation type="submission" date="2023-08" db="EMBL/GenBank/DDBJ databases">
        <title>Functional and genomic diversity of the sorghum phyllosphere microbiome.</title>
        <authorList>
            <person name="Shade A."/>
        </authorList>
    </citation>
    <scope>NUCLEOTIDE SEQUENCE</scope>
    <source>
        <strain evidence="1">SORGH_AS_0885</strain>
    </source>
</reference>
<comment type="caution">
    <text evidence="1">The sequence shown here is derived from an EMBL/GenBank/DDBJ whole genome shotgun (WGS) entry which is preliminary data.</text>
</comment>
<gene>
    <name evidence="1" type="ORF">QE364_000019</name>
</gene>
<accession>A0ACC6IC87</accession>
<organism evidence="1 2">
    <name type="scientific">Nocardioides zeae</name>
    <dbReference type="NCBI Taxonomy" id="1457234"/>
    <lineage>
        <taxon>Bacteria</taxon>
        <taxon>Bacillati</taxon>
        <taxon>Actinomycetota</taxon>
        <taxon>Actinomycetes</taxon>
        <taxon>Propionibacteriales</taxon>
        <taxon>Nocardioidaceae</taxon>
        <taxon>Nocardioides</taxon>
    </lineage>
</organism>
<dbReference type="Proteomes" id="UP001261666">
    <property type="component" value="Unassembled WGS sequence"/>
</dbReference>
<proteinExistence type="predicted"/>
<dbReference type="EMBL" id="JAVIZJ010000001">
    <property type="protein sequence ID" value="MDR6208331.1"/>
    <property type="molecule type" value="Genomic_DNA"/>
</dbReference>
<evidence type="ECO:0000313" key="1">
    <source>
        <dbReference type="EMBL" id="MDR6208331.1"/>
    </source>
</evidence>
<evidence type="ECO:0000313" key="2">
    <source>
        <dbReference type="Proteomes" id="UP001261666"/>
    </source>
</evidence>
<name>A0ACC6IC87_9ACTN</name>
<protein>
    <submittedName>
        <fullName evidence="1">Uncharacterized protein</fullName>
    </submittedName>
</protein>
<keyword evidence="2" id="KW-1185">Reference proteome</keyword>
<sequence length="145" mass="16014">MAPRSAHHSAELVISADPGRAVCGAFWPQNRRLGEQLDRLLTLWPRGQELGTLSTVIYCPVDWEGGPSTVIIRRRRYLTTYLSAGDDSHLLTLVRGTRPPRHVEVIAHDTDPRTAEAVLLSYAGPGAGADLSRRAAVRRRPPFAR</sequence>